<evidence type="ECO:0000256" key="2">
    <source>
        <dbReference type="ARBA" id="ARBA00012163"/>
    </source>
</evidence>
<comment type="catalytic activity">
    <reaction evidence="1">
        <text>Exonucleolytic cleavage in the 3'- to 5'-direction to yield nucleoside 5'-phosphates.</text>
        <dbReference type="EC" id="3.1.13.1"/>
    </reaction>
</comment>
<dbReference type="Gene3D" id="2.40.50.140">
    <property type="entry name" value="Nucleic acid-binding proteins"/>
    <property type="match status" value="1"/>
</dbReference>
<keyword evidence="6" id="KW-0269">Exonuclease</keyword>
<keyword evidence="4" id="KW-0540">Nuclease</keyword>
<dbReference type="NCBIfam" id="TIGR00358">
    <property type="entry name" value="3_prime_RNase"/>
    <property type="match status" value="1"/>
</dbReference>
<evidence type="ECO:0000256" key="7">
    <source>
        <dbReference type="ARBA" id="ARBA00022884"/>
    </source>
</evidence>
<evidence type="ECO:0000256" key="4">
    <source>
        <dbReference type="ARBA" id="ARBA00022722"/>
    </source>
</evidence>
<dbReference type="CDD" id="cd04471">
    <property type="entry name" value="S1_RNase_R"/>
    <property type="match status" value="1"/>
</dbReference>
<accession>A0A380TKY8</accession>
<dbReference type="NCBIfam" id="TIGR02063">
    <property type="entry name" value="RNase_R"/>
    <property type="match status" value="1"/>
</dbReference>
<dbReference type="InterPro" id="IPR040476">
    <property type="entry name" value="CSD2"/>
</dbReference>
<organism evidence="9">
    <name type="scientific">metagenome</name>
    <dbReference type="NCBI Taxonomy" id="256318"/>
    <lineage>
        <taxon>unclassified sequences</taxon>
        <taxon>metagenomes</taxon>
    </lineage>
</organism>
<dbReference type="InterPro" id="IPR012340">
    <property type="entry name" value="NA-bd_OB-fold"/>
</dbReference>
<evidence type="ECO:0000256" key="5">
    <source>
        <dbReference type="ARBA" id="ARBA00022801"/>
    </source>
</evidence>
<dbReference type="SMART" id="SM00955">
    <property type="entry name" value="RNB"/>
    <property type="match status" value="1"/>
</dbReference>
<evidence type="ECO:0000256" key="3">
    <source>
        <dbReference type="ARBA" id="ARBA00022490"/>
    </source>
</evidence>
<dbReference type="HAMAP" id="MF_01895">
    <property type="entry name" value="RNase_R"/>
    <property type="match status" value="1"/>
</dbReference>
<dbReference type="InterPro" id="IPR003029">
    <property type="entry name" value="S1_domain"/>
</dbReference>
<evidence type="ECO:0000256" key="6">
    <source>
        <dbReference type="ARBA" id="ARBA00022839"/>
    </source>
</evidence>
<proteinExistence type="inferred from homology"/>
<dbReference type="SMART" id="SM00316">
    <property type="entry name" value="S1"/>
    <property type="match status" value="1"/>
</dbReference>
<dbReference type="Pfam" id="PF00575">
    <property type="entry name" value="S1"/>
    <property type="match status" value="1"/>
</dbReference>
<keyword evidence="3" id="KW-0963">Cytoplasm</keyword>
<dbReference type="GO" id="GO:0006402">
    <property type="term" value="P:mRNA catabolic process"/>
    <property type="evidence" value="ECO:0007669"/>
    <property type="project" value="TreeGrafter"/>
</dbReference>
<protein>
    <recommendedName>
        <fullName evidence="2">exoribonuclease II</fullName>
        <ecNumber evidence="2">3.1.13.1</ecNumber>
    </recommendedName>
</protein>
<feature type="domain" description="S1 motif" evidence="8">
    <location>
        <begin position="626"/>
        <end position="707"/>
    </location>
</feature>
<dbReference type="InterPro" id="IPR004476">
    <property type="entry name" value="RNase_II/RNase_R"/>
</dbReference>
<dbReference type="GO" id="GO:0008859">
    <property type="term" value="F:exoribonuclease II activity"/>
    <property type="evidence" value="ECO:0007669"/>
    <property type="project" value="UniProtKB-EC"/>
</dbReference>
<evidence type="ECO:0000313" key="9">
    <source>
        <dbReference type="EMBL" id="SUS08687.1"/>
    </source>
</evidence>
<gene>
    <name evidence="9" type="primary">rnr</name>
    <name evidence="9" type="ORF">DF3PB_800009</name>
</gene>
<dbReference type="PANTHER" id="PTHR23355">
    <property type="entry name" value="RIBONUCLEASE"/>
    <property type="match status" value="1"/>
</dbReference>
<dbReference type="InterPro" id="IPR011805">
    <property type="entry name" value="RNase_R"/>
</dbReference>
<keyword evidence="5 9" id="KW-0378">Hydrolase</keyword>
<dbReference type="GO" id="GO:0005829">
    <property type="term" value="C:cytosol"/>
    <property type="evidence" value="ECO:0007669"/>
    <property type="project" value="TreeGrafter"/>
</dbReference>
<keyword evidence="7" id="KW-0694">RNA-binding</keyword>
<dbReference type="PANTHER" id="PTHR23355:SF9">
    <property type="entry name" value="DIS3-LIKE EXONUCLEASE 2"/>
    <property type="match status" value="1"/>
</dbReference>
<dbReference type="InterPro" id="IPR001900">
    <property type="entry name" value="RNase_II/R"/>
</dbReference>
<evidence type="ECO:0000256" key="1">
    <source>
        <dbReference type="ARBA" id="ARBA00001849"/>
    </source>
</evidence>
<dbReference type="SUPFAM" id="SSF50249">
    <property type="entry name" value="Nucleic acid-binding proteins"/>
    <property type="match status" value="2"/>
</dbReference>
<dbReference type="EMBL" id="UIDG01000635">
    <property type="protein sequence ID" value="SUS08687.1"/>
    <property type="molecule type" value="Genomic_DNA"/>
</dbReference>
<sequence>MPAPFPTRDQLIAFIRSAGPRVGKREIARAFHLDAEQKVELRALLKDLEGEGLLARGRGRRYGEPGQLPSVAVIEITGVDTDGETTARPFGWTDGMPPMISVAPERRSRGAYAAGEKVLARLKKVGPSRYEALVIRRLSAAPPRTLGILGRVGESLRIVPIDRRAREEFVVPAAETGGAEVGELVWAEVRGVRPLGLKEARVVERIGPTEGTRSITLITLHDHDIPARFPDAALREATAAAAAPLAERYDLRALPLVTIDGEDARDFDDAVWAEPDPASGNAGGWRVIVAIADVAWYVRPGTALDRAAVERGNSVYFPDRVVPMLPEPLSNGWCSLKPGEDRPCLTAHLRIDRDGRLLDHDFRRAMMRSRARLTYTQVQDAHEGRFDEMTSGLIESVITPLYGAYEALARARTTRGVLELDMPERRVLIDAAGDVAGIAARERFDSHRLIEEFMILANVAAAETLEARKVPCMYRVHDQPTPEKLASLREFLETLGLKLPRGNLMKPHDFNRVLERAAQMPEARLVNEVVLRAQAQAQYDPHNVGHFGLALKRYCHFTSPIRRYADLVVHRALITALKHGDGGLAAVDGDLEPLAQHISATERRAAAAERDAVDRFTAAFLAERRGSQFTGRINGVTRFGLFVTLDETAADGLIPIRTLPDDYYVHDERAHQLVGRASGLTFRLGDRVEVRLVEANPLTGGILFEIVAGLPAAGGRRRSSRLARTASARPRAGRRG</sequence>
<evidence type="ECO:0000259" key="8">
    <source>
        <dbReference type="PROSITE" id="PS50126"/>
    </source>
</evidence>
<dbReference type="AlphaFoldDB" id="A0A380TKY8"/>
<reference evidence="9" key="1">
    <citation type="submission" date="2018-07" db="EMBL/GenBank/DDBJ databases">
        <authorList>
            <person name="Quirk P.G."/>
            <person name="Krulwich T.A."/>
        </authorList>
    </citation>
    <scope>NUCLEOTIDE SEQUENCE</scope>
</reference>
<dbReference type="PROSITE" id="PS50126">
    <property type="entry name" value="S1"/>
    <property type="match status" value="1"/>
</dbReference>
<dbReference type="InterPro" id="IPR050180">
    <property type="entry name" value="RNR_Ribonuclease"/>
</dbReference>
<dbReference type="GO" id="GO:0003723">
    <property type="term" value="F:RNA binding"/>
    <property type="evidence" value="ECO:0007669"/>
    <property type="project" value="UniProtKB-KW"/>
</dbReference>
<dbReference type="Pfam" id="PF00773">
    <property type="entry name" value="RNB"/>
    <property type="match status" value="1"/>
</dbReference>
<dbReference type="Pfam" id="PF17876">
    <property type="entry name" value="CSD2"/>
    <property type="match status" value="1"/>
</dbReference>
<dbReference type="EC" id="3.1.13.1" evidence="2"/>
<name>A0A380TKY8_9ZZZZ</name>